<dbReference type="EMBL" id="FUEG01000009">
    <property type="protein sequence ID" value="SJL08641.1"/>
    <property type="molecule type" value="Genomic_DNA"/>
</dbReference>
<feature type="region of interest" description="Disordered" evidence="3">
    <location>
        <begin position="233"/>
        <end position="273"/>
    </location>
</feature>
<feature type="compositionally biased region" description="Basic and acidic residues" evidence="3">
    <location>
        <begin position="160"/>
        <end position="181"/>
    </location>
</feature>
<proteinExistence type="predicted"/>
<feature type="compositionally biased region" description="Polar residues" evidence="3">
    <location>
        <begin position="89"/>
        <end position="104"/>
    </location>
</feature>
<feature type="compositionally biased region" description="Low complexity" evidence="3">
    <location>
        <begin position="233"/>
        <end position="243"/>
    </location>
</feature>
<keyword evidence="1 2" id="KW-0728">SH3 domain</keyword>
<dbReference type="SMART" id="SM00326">
    <property type="entry name" value="SH3"/>
    <property type="match status" value="1"/>
</dbReference>
<dbReference type="Gene3D" id="2.30.30.40">
    <property type="entry name" value="SH3 Domains"/>
    <property type="match status" value="1"/>
</dbReference>
<dbReference type="Proteomes" id="UP000219338">
    <property type="component" value="Unassembled WGS sequence"/>
</dbReference>
<feature type="compositionally biased region" description="Pro residues" evidence="3">
    <location>
        <begin position="26"/>
        <end position="41"/>
    </location>
</feature>
<feature type="domain" description="SH3" evidence="4">
    <location>
        <begin position="291"/>
        <end position="359"/>
    </location>
</feature>
<dbReference type="PROSITE" id="PS50002">
    <property type="entry name" value="SH3"/>
    <property type="match status" value="1"/>
</dbReference>
<dbReference type="InterPro" id="IPR001452">
    <property type="entry name" value="SH3_domain"/>
</dbReference>
<evidence type="ECO:0000259" key="4">
    <source>
        <dbReference type="PROSITE" id="PS50002"/>
    </source>
</evidence>
<feature type="region of interest" description="Disordered" evidence="3">
    <location>
        <begin position="1"/>
        <end position="217"/>
    </location>
</feature>
<dbReference type="STRING" id="47428.A0A284RIQ0"/>
<feature type="compositionally biased region" description="Low complexity" evidence="3">
    <location>
        <begin position="118"/>
        <end position="139"/>
    </location>
</feature>
<protein>
    <recommendedName>
        <fullName evidence="4">SH3 domain-containing protein</fullName>
    </recommendedName>
</protein>
<keyword evidence="6" id="KW-1185">Reference proteome</keyword>
<evidence type="ECO:0000256" key="2">
    <source>
        <dbReference type="PROSITE-ProRule" id="PRU00192"/>
    </source>
</evidence>
<evidence type="ECO:0000313" key="5">
    <source>
        <dbReference type="EMBL" id="SJL08641.1"/>
    </source>
</evidence>
<evidence type="ECO:0000256" key="3">
    <source>
        <dbReference type="SAM" id="MobiDB-lite"/>
    </source>
</evidence>
<dbReference type="InterPro" id="IPR036028">
    <property type="entry name" value="SH3-like_dom_sf"/>
</dbReference>
<reference evidence="6" key="1">
    <citation type="journal article" date="2017" name="Nat. Ecol. Evol.">
        <title>Genome expansion and lineage-specific genetic innovations in the forest pathogenic fungi Armillaria.</title>
        <authorList>
            <person name="Sipos G."/>
            <person name="Prasanna A.N."/>
            <person name="Walter M.C."/>
            <person name="O'Connor E."/>
            <person name="Balint B."/>
            <person name="Krizsan K."/>
            <person name="Kiss B."/>
            <person name="Hess J."/>
            <person name="Varga T."/>
            <person name="Slot J."/>
            <person name="Riley R."/>
            <person name="Boka B."/>
            <person name="Rigling D."/>
            <person name="Barry K."/>
            <person name="Lee J."/>
            <person name="Mihaltcheva S."/>
            <person name="LaButti K."/>
            <person name="Lipzen A."/>
            <person name="Waldron R."/>
            <person name="Moloney N.M."/>
            <person name="Sperisen C."/>
            <person name="Kredics L."/>
            <person name="Vagvoelgyi C."/>
            <person name="Patrignani A."/>
            <person name="Fitzpatrick D."/>
            <person name="Nagy I."/>
            <person name="Doyle S."/>
            <person name="Anderson J.B."/>
            <person name="Grigoriev I.V."/>
            <person name="Gueldener U."/>
            <person name="Muensterkoetter M."/>
            <person name="Nagy L.G."/>
        </authorList>
    </citation>
    <scope>NUCLEOTIDE SEQUENCE [LARGE SCALE GENOMIC DNA]</scope>
    <source>
        <strain evidence="6">C18/9</strain>
    </source>
</reference>
<name>A0A284RIQ0_ARMOS</name>
<sequence length="363" mass="39045">MASAVLPEPKAERPVSLSVDGRPSSSPFPSPGSPFLPPPMPSVHEFAIPNPKNKPKSQERHTDTQPASPVRVFSPITPTPPPALEPSVATPTTPITPKASRNSVSSLASNRPAPPSPAMSRRASGAPSSSGLSLSRANSTRTQSIALSVTSVTSTSKKRVVAEIRIRDFGYPATDERHRGLGPDVPKPNRPAVINRLEADTDKEEDKDEDEEGDEGWSRFRWGIGRLSWNFGAGHSSSSSSSAGGSGGDGFPSKSDLERNFVEADDDDDNEDDDEFFDVEEEEEAVVDEPLLPGLYKALYAFEPEGTAEMALEEDQIVRVVGRGGGVGWAVVVVDKEKNKGTQQQHALVPESYLELVQLDENR</sequence>
<accession>A0A284RIQ0</accession>
<organism evidence="5 6">
    <name type="scientific">Armillaria ostoyae</name>
    <name type="common">Armillaria root rot fungus</name>
    <dbReference type="NCBI Taxonomy" id="47428"/>
    <lineage>
        <taxon>Eukaryota</taxon>
        <taxon>Fungi</taxon>
        <taxon>Dikarya</taxon>
        <taxon>Basidiomycota</taxon>
        <taxon>Agaricomycotina</taxon>
        <taxon>Agaricomycetes</taxon>
        <taxon>Agaricomycetidae</taxon>
        <taxon>Agaricales</taxon>
        <taxon>Marasmiineae</taxon>
        <taxon>Physalacriaceae</taxon>
        <taxon>Armillaria</taxon>
    </lineage>
</organism>
<evidence type="ECO:0000313" key="6">
    <source>
        <dbReference type="Proteomes" id="UP000219338"/>
    </source>
</evidence>
<feature type="compositionally biased region" description="Acidic residues" evidence="3">
    <location>
        <begin position="263"/>
        <end position="273"/>
    </location>
</feature>
<evidence type="ECO:0000256" key="1">
    <source>
        <dbReference type="ARBA" id="ARBA00022443"/>
    </source>
</evidence>
<dbReference type="OMA" id="WSTYSTA"/>
<dbReference type="OrthoDB" id="19092at2759"/>
<feature type="compositionally biased region" description="Acidic residues" evidence="3">
    <location>
        <begin position="201"/>
        <end position="215"/>
    </location>
</feature>
<dbReference type="SUPFAM" id="SSF50044">
    <property type="entry name" value="SH3-domain"/>
    <property type="match status" value="1"/>
</dbReference>
<gene>
    <name evidence="5" type="ORF">ARMOST_12008</name>
</gene>
<dbReference type="AlphaFoldDB" id="A0A284RIQ0"/>